<organism evidence="6 7">
    <name type="scientific">Sulfitobacter indolifex HEL-45</name>
    <dbReference type="NCBI Taxonomy" id="391624"/>
    <lineage>
        <taxon>Bacteria</taxon>
        <taxon>Pseudomonadati</taxon>
        <taxon>Pseudomonadota</taxon>
        <taxon>Alphaproteobacteria</taxon>
        <taxon>Rhodobacterales</taxon>
        <taxon>Roseobacteraceae</taxon>
        <taxon>Sulfitobacter</taxon>
    </lineage>
</organism>
<dbReference type="Gene3D" id="1.10.10.10">
    <property type="entry name" value="Winged helix-like DNA-binding domain superfamily/Winged helix DNA-binding domain"/>
    <property type="match status" value="1"/>
</dbReference>
<keyword evidence="4" id="KW-0804">Transcription</keyword>
<evidence type="ECO:0000256" key="4">
    <source>
        <dbReference type="ARBA" id="ARBA00023163"/>
    </source>
</evidence>
<dbReference type="Gene3D" id="3.40.190.10">
    <property type="entry name" value="Periplasmic binding protein-like II"/>
    <property type="match status" value="2"/>
</dbReference>
<gene>
    <name evidence="6" type="ORF">OIHEL45_00792</name>
</gene>
<keyword evidence="7" id="KW-1185">Reference proteome</keyword>
<keyword evidence="2" id="KW-0805">Transcription regulation</keyword>
<evidence type="ECO:0000313" key="6">
    <source>
        <dbReference type="EMBL" id="EDQ03934.1"/>
    </source>
</evidence>
<dbReference type="Pfam" id="PF03466">
    <property type="entry name" value="LysR_substrate"/>
    <property type="match status" value="1"/>
</dbReference>
<dbReference type="Proteomes" id="UP000003257">
    <property type="component" value="Unassembled WGS sequence"/>
</dbReference>
<dbReference type="PANTHER" id="PTHR30126">
    <property type="entry name" value="HTH-TYPE TRANSCRIPTIONAL REGULATOR"/>
    <property type="match status" value="1"/>
</dbReference>
<evidence type="ECO:0000256" key="2">
    <source>
        <dbReference type="ARBA" id="ARBA00023015"/>
    </source>
</evidence>
<dbReference type="PROSITE" id="PS50931">
    <property type="entry name" value="HTH_LYSR"/>
    <property type="match status" value="1"/>
</dbReference>
<reference evidence="6 7" key="1">
    <citation type="submission" date="2007-11" db="EMBL/GenBank/DDBJ databases">
        <authorList>
            <person name="Wagner-Dobler I."/>
            <person name="Ferriera S."/>
            <person name="Johnson J."/>
            <person name="Kravitz S."/>
            <person name="Beeson K."/>
            <person name="Sutton G."/>
            <person name="Rogers Y.-H."/>
            <person name="Friedman R."/>
            <person name="Frazier M."/>
            <person name="Venter J.C."/>
        </authorList>
    </citation>
    <scope>NUCLEOTIDE SEQUENCE [LARGE SCALE GENOMIC DNA]</scope>
    <source>
        <strain evidence="6 7">HEL-45</strain>
    </source>
</reference>
<dbReference type="SUPFAM" id="SSF53850">
    <property type="entry name" value="Periplasmic binding protein-like II"/>
    <property type="match status" value="1"/>
</dbReference>
<comment type="caution">
    <text evidence="6">The sequence shown here is derived from an EMBL/GenBank/DDBJ whole genome shotgun (WGS) entry which is preliminary data.</text>
</comment>
<dbReference type="InterPro" id="IPR036390">
    <property type="entry name" value="WH_DNA-bd_sf"/>
</dbReference>
<feature type="domain" description="HTH lysR-type" evidence="5">
    <location>
        <begin position="6"/>
        <end position="63"/>
    </location>
</feature>
<dbReference type="InterPro" id="IPR036388">
    <property type="entry name" value="WH-like_DNA-bd_sf"/>
</dbReference>
<dbReference type="RefSeq" id="WP_007120532.1">
    <property type="nucleotide sequence ID" value="NZ_ABID01000006.1"/>
</dbReference>
<comment type="similarity">
    <text evidence="1">Belongs to the LysR transcriptional regulatory family.</text>
</comment>
<evidence type="ECO:0000256" key="1">
    <source>
        <dbReference type="ARBA" id="ARBA00009437"/>
    </source>
</evidence>
<name>A0ABM9X3C4_9RHOB</name>
<dbReference type="InterPro" id="IPR005119">
    <property type="entry name" value="LysR_subst-bd"/>
</dbReference>
<dbReference type="EMBL" id="ABID01000006">
    <property type="protein sequence ID" value="EDQ03934.1"/>
    <property type="molecule type" value="Genomic_DNA"/>
</dbReference>
<dbReference type="SUPFAM" id="SSF46785">
    <property type="entry name" value="Winged helix' DNA-binding domain"/>
    <property type="match status" value="1"/>
</dbReference>
<dbReference type="PANTHER" id="PTHR30126:SF40">
    <property type="entry name" value="HTH-TYPE TRANSCRIPTIONAL REGULATOR GLTR"/>
    <property type="match status" value="1"/>
</dbReference>
<protein>
    <submittedName>
        <fullName evidence="6">Transcriptional regulator, LysR family protein</fullName>
    </submittedName>
</protein>
<dbReference type="InterPro" id="IPR000847">
    <property type="entry name" value="LysR_HTH_N"/>
</dbReference>
<evidence type="ECO:0000259" key="5">
    <source>
        <dbReference type="PROSITE" id="PS50931"/>
    </source>
</evidence>
<dbReference type="PRINTS" id="PR00039">
    <property type="entry name" value="HTHLYSR"/>
</dbReference>
<evidence type="ECO:0000313" key="7">
    <source>
        <dbReference type="Proteomes" id="UP000003257"/>
    </source>
</evidence>
<dbReference type="CDD" id="cd05466">
    <property type="entry name" value="PBP2_LTTR_substrate"/>
    <property type="match status" value="1"/>
</dbReference>
<sequence length="327" mass="35374">MLNKGITLRGIEVFEALARSGSVAQAAQATGLSQPAVSQQMRKLEAAVGAELVDHTRRPMRLTQAGQMFLRRAGLALSELRQAQSEVTVMDLAHLDALNLGVIDDFDDDLTPRLATILGDSLTGCRFRMITAGSNELADALREKSLHMALSAQIDSKLDAVLEYPLARDPFIIVTPAATPHDPAVLLSGDTQLPFLRYAADQLIARQIEAHLSAQGHNLPARFEIGSHLALMAMVARGIGWAITTPLGYMRAARFHNKLAACPLPAPVPARTISLFAGAEWSGPVPRDIAQTVRQLMQTHIIAPAIAQLPWLAEGFHLLEDDNRIGD</sequence>
<evidence type="ECO:0000256" key="3">
    <source>
        <dbReference type="ARBA" id="ARBA00023125"/>
    </source>
</evidence>
<accession>A0ABM9X3C4</accession>
<dbReference type="Pfam" id="PF00126">
    <property type="entry name" value="HTH_1"/>
    <property type="match status" value="1"/>
</dbReference>
<keyword evidence="3" id="KW-0238">DNA-binding</keyword>
<proteinExistence type="inferred from homology"/>